<dbReference type="EMBL" id="CP001681">
    <property type="protein sequence ID" value="ACU03423.1"/>
    <property type="molecule type" value="Genomic_DNA"/>
</dbReference>
<name>C6XS78_PEDHD</name>
<dbReference type="KEGG" id="phe:Phep_1205"/>
<dbReference type="HOGENOM" id="CLU_3366409_0_0_10"/>
<dbReference type="STRING" id="485917.Phep_1205"/>
<protein>
    <submittedName>
        <fullName evidence="1">Uncharacterized protein</fullName>
    </submittedName>
</protein>
<proteinExistence type="predicted"/>
<accession>C6XS78</accession>
<evidence type="ECO:0000313" key="2">
    <source>
        <dbReference type="Proteomes" id="UP000000852"/>
    </source>
</evidence>
<reference evidence="1 2" key="1">
    <citation type="journal article" date="2009" name="Stand. Genomic Sci.">
        <title>Complete genome sequence of Pedobacter heparinus type strain (HIM 762-3).</title>
        <authorList>
            <person name="Han C."/>
            <person name="Spring S."/>
            <person name="Lapidus A."/>
            <person name="Del Rio T.G."/>
            <person name="Tice H."/>
            <person name="Copeland A."/>
            <person name="Cheng J.F."/>
            <person name="Lucas S."/>
            <person name="Chen F."/>
            <person name="Nolan M."/>
            <person name="Bruce D."/>
            <person name="Goodwin L."/>
            <person name="Pitluck S."/>
            <person name="Ivanova N."/>
            <person name="Mavromatis K."/>
            <person name="Mikhailova N."/>
            <person name="Pati A."/>
            <person name="Chen A."/>
            <person name="Palaniappan K."/>
            <person name="Land M."/>
            <person name="Hauser L."/>
            <person name="Chang Y.J."/>
            <person name="Jeffries C.C."/>
            <person name="Saunders E."/>
            <person name="Chertkov O."/>
            <person name="Brettin T."/>
            <person name="Goker M."/>
            <person name="Rohde M."/>
            <person name="Bristow J."/>
            <person name="Eisen J.A."/>
            <person name="Markowitz V."/>
            <person name="Hugenholtz P."/>
            <person name="Kyrpides N.C."/>
            <person name="Klenk H.P."/>
            <person name="Detter J.C."/>
        </authorList>
    </citation>
    <scope>NUCLEOTIDE SEQUENCE [LARGE SCALE GENOMIC DNA]</scope>
    <source>
        <strain evidence="2">ATCC 13125 / DSM 2366 / CIP 104194 / JCM 7457 / NBRC 12017 / NCIMB 9290 / NRRL B-14731 / HIM 762-3</strain>
    </source>
</reference>
<organism evidence="1 2">
    <name type="scientific">Pedobacter heparinus (strain ATCC 13125 / DSM 2366 / CIP 104194 / JCM 7457 / NBRC 12017 / NCIMB 9290 / NRRL B-14731 / HIM 762-3)</name>
    <dbReference type="NCBI Taxonomy" id="485917"/>
    <lineage>
        <taxon>Bacteria</taxon>
        <taxon>Pseudomonadati</taxon>
        <taxon>Bacteroidota</taxon>
        <taxon>Sphingobacteriia</taxon>
        <taxon>Sphingobacteriales</taxon>
        <taxon>Sphingobacteriaceae</taxon>
        <taxon>Pedobacter</taxon>
    </lineage>
</organism>
<keyword evidence="2" id="KW-1185">Reference proteome</keyword>
<evidence type="ECO:0000313" key="1">
    <source>
        <dbReference type="EMBL" id="ACU03423.1"/>
    </source>
</evidence>
<sequence>MTIDQQQWGSTPKNPAVWIILHNAIEKHYIKGINC</sequence>
<gene>
    <name evidence="1" type="ordered locus">Phep_1205</name>
</gene>
<dbReference type="AlphaFoldDB" id="C6XS78"/>
<dbReference type="Proteomes" id="UP000000852">
    <property type="component" value="Chromosome"/>
</dbReference>